<accession>A0A162EWG0</accession>
<keyword evidence="2" id="KW-0732">Signal</keyword>
<proteinExistence type="predicted"/>
<feature type="compositionally biased region" description="Acidic residues" evidence="1">
    <location>
        <begin position="42"/>
        <end position="54"/>
    </location>
</feature>
<keyword evidence="4" id="KW-1185">Reference proteome</keyword>
<name>A0A162EWG0_9BACI</name>
<dbReference type="Proteomes" id="UP000075806">
    <property type="component" value="Unassembled WGS sequence"/>
</dbReference>
<evidence type="ECO:0000256" key="2">
    <source>
        <dbReference type="SAM" id="SignalP"/>
    </source>
</evidence>
<feature type="compositionally biased region" description="Low complexity" evidence="1">
    <location>
        <begin position="24"/>
        <end position="41"/>
    </location>
</feature>
<dbReference type="RefSeq" id="WP_061947710.1">
    <property type="nucleotide sequence ID" value="NZ_LTAO01000004.1"/>
</dbReference>
<evidence type="ECO:0000313" key="4">
    <source>
        <dbReference type="Proteomes" id="UP000075806"/>
    </source>
</evidence>
<evidence type="ECO:0000256" key="1">
    <source>
        <dbReference type="SAM" id="MobiDB-lite"/>
    </source>
</evidence>
<dbReference type="OrthoDB" id="9957905at2"/>
<evidence type="ECO:0008006" key="5">
    <source>
        <dbReference type="Google" id="ProtNLM"/>
    </source>
</evidence>
<feature type="chain" id="PRO_5039715686" description="DUF4367 domain-containing protein" evidence="2">
    <location>
        <begin position="19"/>
        <end position="319"/>
    </location>
</feature>
<sequence>MKLRLLLFLTTATLLLIAVGCSSENTDTSSNDGNSNSSDNQAQDDDNDLDEDDGDKGVVTEKELFESLLEEANKYTDRLLKDENYVIGINRFGKYDLRSYTWDSGDNEVEISMLESTTEREFEKDEQDYVLSNGLEGTLGDIGHGFKYFVHYDSVMRTTIDLGDMDIEEAKEKLDSLEFRDEDLTEEELEESLGFTYEDVKFFDNAESNYNVSELWLRGGNLNAFEVRYRNPDAGEYDAIDIGVSAEEFEIPDYKEQENVTTNNGKEVIIVDDGFYAEWFWQEDDGYFYRIGGNYSEEEVEKKEYNLEVIDKMINKYGQ</sequence>
<protein>
    <recommendedName>
        <fullName evidence="5">DUF4367 domain-containing protein</fullName>
    </recommendedName>
</protein>
<evidence type="ECO:0000313" key="3">
    <source>
        <dbReference type="EMBL" id="KYG33900.1"/>
    </source>
</evidence>
<organism evidence="3 4">
    <name type="scientific">Alkalihalobacillus trypoxylicola</name>
    <dbReference type="NCBI Taxonomy" id="519424"/>
    <lineage>
        <taxon>Bacteria</taxon>
        <taxon>Bacillati</taxon>
        <taxon>Bacillota</taxon>
        <taxon>Bacilli</taxon>
        <taxon>Bacillales</taxon>
        <taxon>Bacillaceae</taxon>
        <taxon>Alkalihalobacillus</taxon>
    </lineage>
</organism>
<dbReference type="PROSITE" id="PS51257">
    <property type="entry name" value="PROKAR_LIPOPROTEIN"/>
    <property type="match status" value="1"/>
</dbReference>
<reference evidence="3" key="1">
    <citation type="submission" date="2016-02" db="EMBL/GenBank/DDBJ databases">
        <title>Genome sequence of Bacillus trypoxylicola KCTC 13244(T).</title>
        <authorList>
            <person name="Jeong H."/>
            <person name="Park S.-H."/>
            <person name="Choi S.-K."/>
        </authorList>
    </citation>
    <scope>NUCLEOTIDE SEQUENCE [LARGE SCALE GENOMIC DNA]</scope>
    <source>
        <strain evidence="3">KCTC 13244</strain>
    </source>
</reference>
<feature type="signal peptide" evidence="2">
    <location>
        <begin position="1"/>
        <end position="18"/>
    </location>
</feature>
<feature type="region of interest" description="Disordered" evidence="1">
    <location>
        <begin position="24"/>
        <end position="55"/>
    </location>
</feature>
<dbReference type="AlphaFoldDB" id="A0A162EWG0"/>
<comment type="caution">
    <text evidence="3">The sequence shown here is derived from an EMBL/GenBank/DDBJ whole genome shotgun (WGS) entry which is preliminary data.</text>
</comment>
<dbReference type="EMBL" id="LTAO01000004">
    <property type="protein sequence ID" value="KYG33900.1"/>
    <property type="molecule type" value="Genomic_DNA"/>
</dbReference>
<gene>
    <name evidence="3" type="ORF">AZF04_15425</name>
</gene>